<evidence type="ECO:0000256" key="1">
    <source>
        <dbReference type="ARBA" id="ARBA00022658"/>
    </source>
</evidence>
<dbReference type="PROSITE" id="PS50212">
    <property type="entry name" value="RASGEF_NTER"/>
    <property type="match status" value="1"/>
</dbReference>
<gene>
    <name evidence="6" type="ORF">P168DRAFT_243282</name>
</gene>
<dbReference type="OrthoDB" id="546434at2759"/>
<accession>A0A2I1CSV8</accession>
<evidence type="ECO:0000313" key="6">
    <source>
        <dbReference type="EMBL" id="PKY00704.1"/>
    </source>
</evidence>
<dbReference type="Gene3D" id="1.10.840.10">
    <property type="entry name" value="Ras guanine-nucleotide exchange factors catalytic domain"/>
    <property type="match status" value="1"/>
</dbReference>
<keyword evidence="1 2" id="KW-0344">Guanine-nucleotide releasing factor</keyword>
<dbReference type="InterPro" id="IPR023578">
    <property type="entry name" value="Ras_GEF_dom_sf"/>
</dbReference>
<evidence type="ECO:0000259" key="4">
    <source>
        <dbReference type="PROSITE" id="PS50009"/>
    </source>
</evidence>
<dbReference type="SUPFAM" id="SSF48366">
    <property type="entry name" value="Ras GEF"/>
    <property type="match status" value="1"/>
</dbReference>
<dbReference type="InterPro" id="IPR008937">
    <property type="entry name" value="Ras-like_GEF"/>
</dbReference>
<dbReference type="Proteomes" id="UP000234254">
    <property type="component" value="Unassembled WGS sequence"/>
</dbReference>
<dbReference type="SMART" id="SM00147">
    <property type="entry name" value="RasGEF"/>
    <property type="match status" value="1"/>
</dbReference>
<dbReference type="SMART" id="SM00229">
    <property type="entry name" value="RasGEFN"/>
    <property type="match status" value="1"/>
</dbReference>
<dbReference type="InterPro" id="IPR019804">
    <property type="entry name" value="Ras_G-nucl-exch_fac_CS"/>
</dbReference>
<dbReference type="GO" id="GO:0005886">
    <property type="term" value="C:plasma membrane"/>
    <property type="evidence" value="ECO:0007669"/>
    <property type="project" value="TreeGrafter"/>
</dbReference>
<dbReference type="Pfam" id="PF00618">
    <property type="entry name" value="RasGEF_N"/>
    <property type="match status" value="1"/>
</dbReference>
<dbReference type="AlphaFoldDB" id="A0A2I1CSV8"/>
<name>A0A2I1CSV8_ASPC2</name>
<dbReference type="VEuPathDB" id="FungiDB:P168DRAFT_243282"/>
<evidence type="ECO:0000256" key="3">
    <source>
        <dbReference type="SAM" id="MobiDB-lite"/>
    </source>
</evidence>
<keyword evidence="7" id="KW-1185">Reference proteome</keyword>
<evidence type="ECO:0000313" key="7">
    <source>
        <dbReference type="Proteomes" id="UP000234254"/>
    </source>
</evidence>
<dbReference type="Gene3D" id="1.20.870.10">
    <property type="entry name" value="Son of sevenless (SoS) protein Chain: S domain 1"/>
    <property type="match status" value="1"/>
</dbReference>
<dbReference type="RefSeq" id="XP_024689298.1">
    <property type="nucleotide sequence ID" value="XM_024833851.1"/>
</dbReference>
<reference evidence="6" key="1">
    <citation type="submission" date="2016-12" db="EMBL/GenBank/DDBJ databases">
        <title>The genomes of Aspergillus section Nigri reveals drivers in fungal speciation.</title>
        <authorList>
            <consortium name="DOE Joint Genome Institute"/>
            <person name="Vesth T.C."/>
            <person name="Nybo J."/>
            <person name="Theobald S."/>
            <person name="Brandl J."/>
            <person name="Frisvad J.C."/>
            <person name="Nielsen K.F."/>
            <person name="Lyhne E.K."/>
            <person name="Kogle M.E."/>
            <person name="Kuo A."/>
            <person name="Riley R."/>
            <person name="Clum A."/>
            <person name="Nolan M."/>
            <person name="Lipzen A."/>
            <person name="Salamov A."/>
            <person name="Henrissat B."/>
            <person name="Wiebenga A."/>
            <person name="De vries R.P."/>
            <person name="Grigoriev I.V."/>
            <person name="Mortensen U.H."/>
            <person name="Andersen M.R."/>
            <person name="Baker S.E."/>
        </authorList>
    </citation>
    <scope>NUCLEOTIDE SEQUENCE</scope>
    <source>
        <strain evidence="6">IBT 28561</strain>
    </source>
</reference>
<dbReference type="PANTHER" id="PTHR23113">
    <property type="entry name" value="GUANINE NUCLEOTIDE EXCHANGE FACTOR"/>
    <property type="match status" value="1"/>
</dbReference>
<sequence>MKEQHVRRRSEELVYDVAVHDIIKEGNLGTLVDHLTDPERSEPTFSDVFFLTYSTFTTASELFTILVERARETQFDQRSQEVIRTRTIAALTSWFERYWGESNSPETTQELRRMHGQVQQCSEIMDNAASSRLLAAMEQRLTGNEPTRRVVTPPSNTQPPSPITPKSMKKMKLGEIDPTEMARQLTILESQLYCRIRHLDWLNKAWTTEAHTGINAMILHSNQLANWVVEVILGQCDMKRRVGMMKYFIQVAEKCRELNNYATLMSIISGLGTTPVFRLYLHWNQVSRKAMASLENLRHLMSSERNFVRYRESLRTSPPPCIPFIGIFLTDLVFLEDGIPNQTPSGVINFGKRAKVAEVLREIQHHQRTPHYFLPVPELQDMIQKGLQNAGKLDDTYDQSLEIEPRRQGEENLPGRDRYAATGSHMTSVLIASMAMR</sequence>
<dbReference type="Pfam" id="PF00617">
    <property type="entry name" value="RasGEF"/>
    <property type="match status" value="1"/>
</dbReference>
<dbReference type="PANTHER" id="PTHR23113:SF368">
    <property type="entry name" value="CELL DIVISION CONTROL PROTEIN 25"/>
    <property type="match status" value="1"/>
</dbReference>
<organism evidence="6 7">
    <name type="scientific">Aspergillus campestris (strain IBT 28561)</name>
    <dbReference type="NCBI Taxonomy" id="1392248"/>
    <lineage>
        <taxon>Eukaryota</taxon>
        <taxon>Fungi</taxon>
        <taxon>Dikarya</taxon>
        <taxon>Ascomycota</taxon>
        <taxon>Pezizomycotina</taxon>
        <taxon>Eurotiomycetes</taxon>
        <taxon>Eurotiomycetidae</taxon>
        <taxon>Eurotiales</taxon>
        <taxon>Aspergillaceae</taxon>
        <taxon>Aspergillus</taxon>
        <taxon>Aspergillus subgen. Circumdati</taxon>
    </lineage>
</organism>
<dbReference type="InterPro" id="IPR036964">
    <property type="entry name" value="RASGEF_cat_dom_sf"/>
</dbReference>
<dbReference type="GO" id="GO:0007265">
    <property type="term" value="P:Ras protein signal transduction"/>
    <property type="evidence" value="ECO:0007669"/>
    <property type="project" value="TreeGrafter"/>
</dbReference>
<dbReference type="EMBL" id="MSFM01000013">
    <property type="protein sequence ID" value="PKY00704.1"/>
    <property type="molecule type" value="Genomic_DNA"/>
</dbReference>
<dbReference type="GeneID" id="36541375"/>
<feature type="domain" description="Ras-GEF" evidence="4">
    <location>
        <begin position="177"/>
        <end position="406"/>
    </location>
</feature>
<feature type="region of interest" description="Disordered" evidence="3">
    <location>
        <begin position="146"/>
        <end position="168"/>
    </location>
</feature>
<evidence type="ECO:0000259" key="5">
    <source>
        <dbReference type="PROSITE" id="PS50212"/>
    </source>
</evidence>
<feature type="domain" description="N-terminal Ras-GEF" evidence="5">
    <location>
        <begin position="19"/>
        <end position="142"/>
    </location>
</feature>
<dbReference type="CDD" id="cd06224">
    <property type="entry name" value="REM"/>
    <property type="match status" value="1"/>
</dbReference>
<comment type="caution">
    <text evidence="6">The sequence shown here is derived from an EMBL/GenBank/DDBJ whole genome shotgun (WGS) entry which is preliminary data.</text>
</comment>
<dbReference type="PROSITE" id="PS00720">
    <property type="entry name" value="RASGEF"/>
    <property type="match status" value="1"/>
</dbReference>
<dbReference type="InterPro" id="IPR000651">
    <property type="entry name" value="Ras-like_Gua-exchang_fac_N"/>
</dbReference>
<dbReference type="InterPro" id="IPR001895">
    <property type="entry name" value="RASGEF_cat_dom"/>
</dbReference>
<dbReference type="GO" id="GO:0005085">
    <property type="term" value="F:guanyl-nucleotide exchange factor activity"/>
    <property type="evidence" value="ECO:0007669"/>
    <property type="project" value="UniProtKB-KW"/>
</dbReference>
<dbReference type="CDD" id="cd00155">
    <property type="entry name" value="RasGEF"/>
    <property type="match status" value="1"/>
</dbReference>
<evidence type="ECO:0000256" key="2">
    <source>
        <dbReference type="PROSITE-ProRule" id="PRU00168"/>
    </source>
</evidence>
<proteinExistence type="predicted"/>
<dbReference type="PROSITE" id="PS50009">
    <property type="entry name" value="RASGEF_CAT"/>
    <property type="match status" value="1"/>
</dbReference>
<protein>
    <submittedName>
        <fullName evidence="6">Ras GEF</fullName>
    </submittedName>
</protein>